<evidence type="ECO:0000313" key="7">
    <source>
        <dbReference type="Proteomes" id="UP000051155"/>
    </source>
</evidence>
<evidence type="ECO:0000259" key="4">
    <source>
        <dbReference type="Pfam" id="PF03389"/>
    </source>
</evidence>
<dbReference type="NCBIfam" id="NF041496">
    <property type="entry name" value="MobQ"/>
    <property type="match status" value="1"/>
</dbReference>
<organism evidence="6 7">
    <name type="scientific">Liquorilactobacillus uvarum DSM 19971</name>
    <dbReference type="NCBI Taxonomy" id="1423812"/>
    <lineage>
        <taxon>Bacteria</taxon>
        <taxon>Bacillati</taxon>
        <taxon>Bacillota</taxon>
        <taxon>Bacilli</taxon>
        <taxon>Lactobacillales</taxon>
        <taxon>Lactobacillaceae</taxon>
        <taxon>Liquorilactobacillus</taxon>
    </lineage>
</organism>
<gene>
    <name evidence="6" type="ORF">FD20_GL002376</name>
</gene>
<feature type="compositionally biased region" description="Basic residues" evidence="3">
    <location>
        <begin position="672"/>
        <end position="681"/>
    </location>
</feature>
<feature type="compositionally biased region" description="Basic and acidic residues" evidence="3">
    <location>
        <begin position="682"/>
        <end position="691"/>
    </location>
</feature>
<dbReference type="Pfam" id="PF18208">
    <property type="entry name" value="NES_C_h"/>
    <property type="match status" value="1"/>
</dbReference>
<evidence type="ECO:0000256" key="1">
    <source>
        <dbReference type="ARBA" id="ARBA00010873"/>
    </source>
</evidence>
<dbReference type="Pfam" id="PF03389">
    <property type="entry name" value="MobA_MobL"/>
    <property type="match status" value="1"/>
</dbReference>
<accession>A0A0R1PKK2</accession>
<protein>
    <submittedName>
        <fullName evidence="6">Nickase</fullName>
    </submittedName>
</protein>
<feature type="domain" description="Nicking enzyme C-terminal middle helical" evidence="5">
    <location>
        <begin position="280"/>
        <end position="388"/>
    </location>
</feature>
<dbReference type="EMBL" id="AZEG01000077">
    <property type="protein sequence ID" value="KRL32697.1"/>
    <property type="molecule type" value="Genomic_DNA"/>
</dbReference>
<proteinExistence type="inferred from homology"/>
<reference evidence="6 7" key="1">
    <citation type="journal article" date="2015" name="Genome Announc.">
        <title>Expanding the biotechnology potential of lactobacilli through comparative genomics of 213 strains and associated genera.</title>
        <authorList>
            <person name="Sun Z."/>
            <person name="Harris H.M."/>
            <person name="McCann A."/>
            <person name="Guo C."/>
            <person name="Argimon S."/>
            <person name="Zhang W."/>
            <person name="Yang X."/>
            <person name="Jeffery I.B."/>
            <person name="Cooney J.C."/>
            <person name="Kagawa T.F."/>
            <person name="Liu W."/>
            <person name="Song Y."/>
            <person name="Salvetti E."/>
            <person name="Wrobel A."/>
            <person name="Rasinkangas P."/>
            <person name="Parkhill J."/>
            <person name="Rea M.C."/>
            <person name="O'Sullivan O."/>
            <person name="Ritari J."/>
            <person name="Douillard F.P."/>
            <person name="Paul Ross R."/>
            <person name="Yang R."/>
            <person name="Briner A.E."/>
            <person name="Felis G.E."/>
            <person name="de Vos W.M."/>
            <person name="Barrangou R."/>
            <person name="Klaenhammer T.R."/>
            <person name="Caufield P.W."/>
            <person name="Cui Y."/>
            <person name="Zhang H."/>
            <person name="O'Toole P.W."/>
        </authorList>
    </citation>
    <scope>NUCLEOTIDE SEQUENCE [LARGE SCALE GENOMIC DNA]</scope>
    <source>
        <strain evidence="6 7">DSM 19971</strain>
    </source>
</reference>
<evidence type="ECO:0000259" key="5">
    <source>
        <dbReference type="Pfam" id="PF18208"/>
    </source>
</evidence>
<name>A0A0R1PKK2_9LACO</name>
<feature type="domain" description="MobA/MobL protein" evidence="4">
    <location>
        <begin position="21"/>
        <end position="245"/>
    </location>
</feature>
<sequence>MVTDMAIFHMSFSNISAGKGRSAIAGASYRSGEKLFDQKEGRSYFYARSVIPESFILTPKNAPEWASDREKLWNEVERKDRRANSRYAKEFNVALPVELSEDEQKELLTKYVQENFVDEGMVADVAIHRDHPDNPHAHVMLTNRPFNPDGTWGLKSKRENILDENGNKTYTGNSRFPRSRKLWLVDWDKKEKINQWRHNWAASVNQILEQKNIPDRISEKSFIEQGIDDTPTQHEGINSKRHERKEFNQQVKNYRKFKTGYKNMQEKVINRGHLDSLSKHFSFNEKRVVKELSNELKMYISLESLDDKRRMLFNWKNSTLIKHVVGEDVTKKLLMVNQQEASLREANEFLNKVADRVFKKLYPEIEFEQTTQAERRELIKETDSEKTIFRGDELEERLAAIRENLLIYQLLTFTKRPYVSWQLLKQQADQNQEKLTKILSKHGQSLADLQRAERGFLKNYTSIEQIQVTEGVKALRTINEVKKVVQVQYDAVLETAFPQSNLKQLDVSEKELLYTAVFYYNPQLTPYSAEQLDRLKGNPPVVFSAEEHQQGLAYLFGMSDLKNITNEHLQRVLQHDGTRQLFLGECRQDPKIKAKRVDQICEKLSNQTEKEDQYRKEQLKSYQPVNYKDVSPGYYLNNVIDGALISILYAHSEKYQHDKQQRDLKETEREMTKKKRKHQVRNRHDDGGMHL</sequence>
<comment type="caution">
    <text evidence="6">The sequence shown here is derived from an EMBL/GenBank/DDBJ whole genome shotgun (WGS) entry which is preliminary data.</text>
</comment>
<evidence type="ECO:0000313" key="6">
    <source>
        <dbReference type="EMBL" id="KRL32697.1"/>
    </source>
</evidence>
<feature type="region of interest" description="Disordered" evidence="3">
    <location>
        <begin position="656"/>
        <end position="691"/>
    </location>
</feature>
<feature type="compositionally biased region" description="Basic and acidic residues" evidence="3">
    <location>
        <begin position="656"/>
        <end position="671"/>
    </location>
</feature>
<dbReference type="PATRIC" id="fig|1423812.3.peg.2524"/>
<dbReference type="Gene3D" id="3.30.930.30">
    <property type="match status" value="1"/>
</dbReference>
<dbReference type="InterPro" id="IPR005053">
    <property type="entry name" value="MobA_MobL"/>
</dbReference>
<evidence type="ECO:0000256" key="2">
    <source>
        <dbReference type="ARBA" id="ARBA00022971"/>
    </source>
</evidence>
<keyword evidence="2" id="KW-0184">Conjugation</keyword>
<dbReference type="STRING" id="1423812.FD20_GL002376"/>
<dbReference type="AlphaFoldDB" id="A0A0R1PKK2"/>
<comment type="similarity">
    <text evidence="1">Belongs to the MobA/MobL family.</text>
</comment>
<evidence type="ECO:0000256" key="3">
    <source>
        <dbReference type="SAM" id="MobiDB-lite"/>
    </source>
</evidence>
<keyword evidence="7" id="KW-1185">Reference proteome</keyword>
<dbReference type="InterPro" id="IPR040834">
    <property type="entry name" value="NES_C_h"/>
</dbReference>
<dbReference type="Proteomes" id="UP000051155">
    <property type="component" value="Unassembled WGS sequence"/>
</dbReference>